<name>A0A4Q9UZS2_9ACTO</name>
<evidence type="ECO:0000256" key="2">
    <source>
        <dbReference type="ARBA" id="ARBA00022475"/>
    </source>
</evidence>
<feature type="region of interest" description="Disordered" evidence="6">
    <location>
        <begin position="69"/>
        <end position="136"/>
    </location>
</feature>
<evidence type="ECO:0000313" key="9">
    <source>
        <dbReference type="EMBL" id="TBW21514.1"/>
    </source>
</evidence>
<dbReference type="Proteomes" id="UP000293036">
    <property type="component" value="Unassembled WGS sequence"/>
</dbReference>
<evidence type="ECO:0000256" key="3">
    <source>
        <dbReference type="ARBA" id="ARBA00022692"/>
    </source>
</evidence>
<dbReference type="Pfam" id="PF13396">
    <property type="entry name" value="PLDc_N"/>
    <property type="match status" value="1"/>
</dbReference>
<comment type="caution">
    <text evidence="9">The sequence shown here is derived from an EMBL/GenBank/DDBJ whole genome shotgun (WGS) entry which is preliminary data.</text>
</comment>
<protein>
    <submittedName>
        <fullName evidence="9">Phospholipase</fullName>
    </submittedName>
</protein>
<accession>A0A4Q9UZS2</accession>
<comment type="subcellular location">
    <subcellularLocation>
        <location evidence="1">Cell membrane</location>
        <topology evidence="1">Multi-pass membrane protein</topology>
    </subcellularLocation>
</comment>
<gene>
    <name evidence="9" type="ORF">EZJ44_06120</name>
</gene>
<reference evidence="9 10" key="1">
    <citation type="submission" date="2019-02" db="EMBL/GenBank/DDBJ databases">
        <title>Arcanobacterium bovis sp. nov., isolated from the milk of a cow with mastitis.</title>
        <authorList>
            <person name="Sammra O."/>
            <person name="Foster G."/>
            <person name="Hassan A."/>
            <person name="Alssahen M."/>
            <person name="Laemmler C."/>
            <person name="Borowiak M."/>
            <person name="Malorny B."/>
            <person name="Abdulmawjood A."/>
        </authorList>
    </citation>
    <scope>NUCLEOTIDE SEQUENCE [LARGE SCALE GENOMIC DNA]</scope>
    <source>
        <strain evidence="9 10">C605018/01/1</strain>
    </source>
</reference>
<dbReference type="OrthoDB" id="3298527at2"/>
<evidence type="ECO:0000256" key="4">
    <source>
        <dbReference type="ARBA" id="ARBA00022989"/>
    </source>
</evidence>
<evidence type="ECO:0000256" key="6">
    <source>
        <dbReference type="SAM" id="MobiDB-lite"/>
    </source>
</evidence>
<keyword evidence="4 7" id="KW-1133">Transmembrane helix</keyword>
<dbReference type="AlphaFoldDB" id="A0A4Q9UZS2"/>
<keyword evidence="5 7" id="KW-0472">Membrane</keyword>
<keyword evidence="10" id="KW-1185">Reference proteome</keyword>
<dbReference type="RefSeq" id="WP_131281350.1">
    <property type="nucleotide sequence ID" value="NZ_JBHSLR010000006.1"/>
</dbReference>
<feature type="transmembrane region" description="Helical" evidence="7">
    <location>
        <begin position="37"/>
        <end position="56"/>
    </location>
</feature>
<sequence length="136" mass="15766">MPRVFIVLFLVALTIYSFIDCARTDSNRMPARISKAVWLILIAIVPVLGPLLWLFFKYQYIFKDNSSRARQDFPSKTRNPRTAERGPVAPDDDPEFLARLEAQNRRRAFEQKRAEEGKSPERTKKDDDESRGLYGS</sequence>
<evidence type="ECO:0000256" key="7">
    <source>
        <dbReference type="SAM" id="Phobius"/>
    </source>
</evidence>
<dbReference type="InterPro" id="IPR027379">
    <property type="entry name" value="CLS_N"/>
</dbReference>
<organism evidence="9 10">
    <name type="scientific">Arcanobacterium bovis</name>
    <dbReference type="NCBI Taxonomy" id="2529275"/>
    <lineage>
        <taxon>Bacteria</taxon>
        <taxon>Bacillati</taxon>
        <taxon>Actinomycetota</taxon>
        <taxon>Actinomycetes</taxon>
        <taxon>Actinomycetales</taxon>
        <taxon>Actinomycetaceae</taxon>
        <taxon>Arcanobacterium</taxon>
    </lineage>
</organism>
<proteinExistence type="predicted"/>
<feature type="compositionally biased region" description="Basic and acidic residues" evidence="6">
    <location>
        <begin position="96"/>
        <end position="136"/>
    </location>
</feature>
<keyword evidence="2" id="KW-1003">Cell membrane</keyword>
<feature type="domain" description="Cardiolipin synthase N-terminal" evidence="8">
    <location>
        <begin position="12"/>
        <end position="56"/>
    </location>
</feature>
<evidence type="ECO:0000259" key="8">
    <source>
        <dbReference type="Pfam" id="PF13396"/>
    </source>
</evidence>
<dbReference type="GO" id="GO:0005886">
    <property type="term" value="C:plasma membrane"/>
    <property type="evidence" value="ECO:0007669"/>
    <property type="project" value="UniProtKB-SubCell"/>
</dbReference>
<evidence type="ECO:0000256" key="1">
    <source>
        <dbReference type="ARBA" id="ARBA00004651"/>
    </source>
</evidence>
<keyword evidence="3 7" id="KW-0812">Transmembrane</keyword>
<dbReference type="EMBL" id="SJDT01000004">
    <property type="protein sequence ID" value="TBW21514.1"/>
    <property type="molecule type" value="Genomic_DNA"/>
</dbReference>
<evidence type="ECO:0000313" key="10">
    <source>
        <dbReference type="Proteomes" id="UP000293036"/>
    </source>
</evidence>
<evidence type="ECO:0000256" key="5">
    <source>
        <dbReference type="ARBA" id="ARBA00023136"/>
    </source>
</evidence>